<name>A0A9E2S902_9BACT</name>
<sequence length="50" mass="5902">MDEKNDWWDEISDEQKEAIDKALTEAEEGKLRSHESVIKELLERLKNKSS</sequence>
<organism evidence="1 2">
    <name type="scientific">Pinibacter aurantiacus</name>
    <dbReference type="NCBI Taxonomy" id="2851599"/>
    <lineage>
        <taxon>Bacteria</taxon>
        <taxon>Pseudomonadati</taxon>
        <taxon>Bacteroidota</taxon>
        <taxon>Chitinophagia</taxon>
        <taxon>Chitinophagales</taxon>
        <taxon>Chitinophagaceae</taxon>
        <taxon>Pinibacter</taxon>
    </lineage>
</organism>
<comment type="caution">
    <text evidence="1">The sequence shown here is derived from an EMBL/GenBank/DDBJ whole genome shotgun (WGS) entry which is preliminary data.</text>
</comment>
<evidence type="ECO:0000313" key="2">
    <source>
        <dbReference type="Proteomes" id="UP000812270"/>
    </source>
</evidence>
<accession>A0A9E2S902</accession>
<reference evidence="1" key="1">
    <citation type="submission" date="2021-06" db="EMBL/GenBank/DDBJ databases">
        <authorList>
            <person name="Huq M.A."/>
        </authorList>
    </citation>
    <scope>NUCLEOTIDE SEQUENCE</scope>
    <source>
        <strain evidence="1">MAH-26</strain>
    </source>
</reference>
<dbReference type="EMBL" id="JAHSPG010000003">
    <property type="protein sequence ID" value="MBV4357118.1"/>
    <property type="molecule type" value="Genomic_DNA"/>
</dbReference>
<evidence type="ECO:0000313" key="1">
    <source>
        <dbReference type="EMBL" id="MBV4357118.1"/>
    </source>
</evidence>
<dbReference type="Proteomes" id="UP000812270">
    <property type="component" value="Unassembled WGS sequence"/>
</dbReference>
<gene>
    <name evidence="1" type="ORF">KTO63_08180</name>
</gene>
<proteinExistence type="predicted"/>
<dbReference type="AlphaFoldDB" id="A0A9E2S902"/>
<protein>
    <submittedName>
        <fullName evidence="1">Uncharacterized protein</fullName>
    </submittedName>
</protein>
<dbReference type="RefSeq" id="WP_217790735.1">
    <property type="nucleotide sequence ID" value="NZ_JAHSPG010000003.1"/>
</dbReference>
<keyword evidence="2" id="KW-1185">Reference proteome</keyword>